<dbReference type="RefSeq" id="XP_038054344.1">
    <property type="nucleotide sequence ID" value="XM_038198416.1"/>
</dbReference>
<dbReference type="GO" id="GO:0051011">
    <property type="term" value="F:microtubule minus-end binding"/>
    <property type="evidence" value="ECO:0007669"/>
    <property type="project" value="InterPro"/>
</dbReference>
<reference evidence="1" key="1">
    <citation type="submission" date="2022-11" db="UniProtKB">
        <authorList>
            <consortium name="EnsemblMetazoa"/>
        </authorList>
    </citation>
    <scope>IDENTIFICATION</scope>
</reference>
<protein>
    <recommendedName>
        <fullName evidence="3">HAUS augmin-like complex subunit 7</fullName>
    </recommendedName>
</protein>
<dbReference type="GO" id="GO:0070652">
    <property type="term" value="C:HAUS complex"/>
    <property type="evidence" value="ECO:0007669"/>
    <property type="project" value="TreeGrafter"/>
</dbReference>
<dbReference type="EnsemblMetazoa" id="XM_038198416.1">
    <property type="protein sequence ID" value="XP_038054344.1"/>
    <property type="gene ID" value="LOC119726653"/>
</dbReference>
<dbReference type="PANTHER" id="PTHR14352:SF2">
    <property type="entry name" value="HAUS AUGMIN-LIKE COMPLEX SUBUNIT 7"/>
    <property type="match status" value="1"/>
</dbReference>
<evidence type="ECO:0000313" key="1">
    <source>
        <dbReference type="EnsemblMetazoa" id="XP_038054344.1"/>
    </source>
</evidence>
<dbReference type="CTD" id="55559"/>
<organism evidence="1 2">
    <name type="scientific">Patiria miniata</name>
    <name type="common">Bat star</name>
    <name type="synonym">Asterina miniata</name>
    <dbReference type="NCBI Taxonomy" id="46514"/>
    <lineage>
        <taxon>Eukaryota</taxon>
        <taxon>Metazoa</taxon>
        <taxon>Echinodermata</taxon>
        <taxon>Eleutherozoa</taxon>
        <taxon>Asterozoa</taxon>
        <taxon>Asteroidea</taxon>
        <taxon>Valvatacea</taxon>
        <taxon>Valvatida</taxon>
        <taxon>Asterinidae</taxon>
        <taxon>Patiria</taxon>
    </lineage>
</organism>
<accession>A0A913ZSG5</accession>
<sequence>MAGSSKEVLARSFKKRLQDLDCPYVDGVDESWISELLFHPGEARIRLLQWLFSRFDGKLAEMLENQYVLSETQMDSRLQCLLQIASVMGLCKADDIDLIRGAASSSKQSAFWDQLLDILCIADAADNPQKRGLASPGIVSESMTLDEQFDHDCQYINTLAAQRDLKDTFSTKLHLLPPDLLRLIENNLKEQGLEGHRPQPPERSKLDEVISKLDKDLAASEAQLGALQKQYDYPRSDQKAVAKVTQTLKLVLSELAQLVTSFSYCFESEMRQWCNKTPPQLTDLGPAVKRVHSLLQQFSVLLDGLKGIQTSYIGVCSSGQHSKNATETKRVDKLVSVSQAALESFQECVSIMNESLQRCGEEWDASTTLGATFLR</sequence>
<dbReference type="InterPro" id="IPR029711">
    <property type="entry name" value="Haus7-like"/>
</dbReference>
<dbReference type="Proteomes" id="UP000887568">
    <property type="component" value="Unplaced"/>
</dbReference>
<dbReference type="Pfam" id="PF06694">
    <property type="entry name" value="Plant_NMP1"/>
    <property type="match status" value="1"/>
</dbReference>
<proteinExistence type="predicted"/>
<evidence type="ECO:0000313" key="2">
    <source>
        <dbReference type="Proteomes" id="UP000887568"/>
    </source>
</evidence>
<dbReference type="PANTHER" id="PTHR14352">
    <property type="entry name" value="HAUS AUGMIN-LIKE COMPLEX SUBUNIT 7"/>
    <property type="match status" value="1"/>
</dbReference>
<dbReference type="GeneID" id="119726653"/>
<dbReference type="OrthoDB" id="6435999at2759"/>
<dbReference type="OMA" id="PESDPWP"/>
<dbReference type="GO" id="GO:0031023">
    <property type="term" value="P:microtubule organizing center organization"/>
    <property type="evidence" value="ECO:0007669"/>
    <property type="project" value="TreeGrafter"/>
</dbReference>
<name>A0A913ZSG5_PATMI</name>
<dbReference type="GO" id="GO:0051225">
    <property type="term" value="P:spindle assembly"/>
    <property type="evidence" value="ECO:0007669"/>
    <property type="project" value="TreeGrafter"/>
</dbReference>
<evidence type="ECO:0008006" key="3">
    <source>
        <dbReference type="Google" id="ProtNLM"/>
    </source>
</evidence>
<dbReference type="InterPro" id="IPR010604">
    <property type="entry name" value="Plant_AUG7"/>
</dbReference>
<dbReference type="AlphaFoldDB" id="A0A913ZSG5"/>
<keyword evidence="2" id="KW-1185">Reference proteome</keyword>